<dbReference type="Gene3D" id="3.50.50.60">
    <property type="entry name" value="FAD/NAD(P)-binding domain"/>
    <property type="match status" value="1"/>
</dbReference>
<evidence type="ECO:0000313" key="3">
    <source>
        <dbReference type="Proteomes" id="UP000016934"/>
    </source>
</evidence>
<keyword evidence="3" id="KW-1185">Reference proteome</keyword>
<dbReference type="GeneID" id="19141384"/>
<organism evidence="2 3">
    <name type="scientific">Cochliobolus sativus (strain ND90Pr / ATCC 201652)</name>
    <name type="common">Common root rot and spot blotch fungus</name>
    <name type="synonym">Bipolaris sorokiniana</name>
    <dbReference type="NCBI Taxonomy" id="665912"/>
    <lineage>
        <taxon>Eukaryota</taxon>
        <taxon>Fungi</taxon>
        <taxon>Dikarya</taxon>
        <taxon>Ascomycota</taxon>
        <taxon>Pezizomycotina</taxon>
        <taxon>Dothideomycetes</taxon>
        <taxon>Pleosporomycetidae</taxon>
        <taxon>Pleosporales</taxon>
        <taxon>Pleosporineae</taxon>
        <taxon>Pleosporaceae</taxon>
        <taxon>Bipolaris</taxon>
    </lineage>
</organism>
<gene>
    <name evidence="2" type="ORF">COCSADRAFT_91032</name>
</gene>
<evidence type="ECO:0000256" key="1">
    <source>
        <dbReference type="ARBA" id="ARBA00010139"/>
    </source>
</evidence>
<dbReference type="PANTHER" id="PTHR42877">
    <property type="entry name" value="L-ORNITHINE N(5)-MONOOXYGENASE-RELATED"/>
    <property type="match status" value="1"/>
</dbReference>
<reference evidence="2 3" key="1">
    <citation type="journal article" date="2012" name="PLoS Pathog.">
        <title>Diverse lifestyles and strategies of plant pathogenesis encoded in the genomes of eighteen Dothideomycetes fungi.</title>
        <authorList>
            <person name="Ohm R.A."/>
            <person name="Feau N."/>
            <person name="Henrissat B."/>
            <person name="Schoch C.L."/>
            <person name="Horwitz B.A."/>
            <person name="Barry K.W."/>
            <person name="Condon B.J."/>
            <person name="Copeland A.C."/>
            <person name="Dhillon B."/>
            <person name="Glaser F."/>
            <person name="Hesse C.N."/>
            <person name="Kosti I."/>
            <person name="LaButti K."/>
            <person name="Lindquist E.A."/>
            <person name="Lucas S."/>
            <person name="Salamov A.A."/>
            <person name="Bradshaw R.E."/>
            <person name="Ciuffetti L."/>
            <person name="Hamelin R.C."/>
            <person name="Kema G.H.J."/>
            <person name="Lawrence C."/>
            <person name="Scott J.A."/>
            <person name="Spatafora J.W."/>
            <person name="Turgeon B.G."/>
            <person name="de Wit P.J.G.M."/>
            <person name="Zhong S."/>
            <person name="Goodwin S.B."/>
            <person name="Grigoriev I.V."/>
        </authorList>
    </citation>
    <scope>NUCLEOTIDE SEQUENCE [LARGE SCALE GENOMIC DNA]</scope>
    <source>
        <strain evidence="3">ND90Pr / ATCC 201652</strain>
    </source>
</reference>
<dbReference type="KEGG" id="bsc:COCSADRAFT_91032"/>
<dbReference type="RefSeq" id="XP_007700928.1">
    <property type="nucleotide sequence ID" value="XM_007702738.1"/>
</dbReference>
<dbReference type="InterPro" id="IPR051209">
    <property type="entry name" value="FAD-bind_Monooxygenase_sf"/>
</dbReference>
<protein>
    <submittedName>
        <fullName evidence="2">Uncharacterized protein</fullName>
    </submittedName>
</protein>
<evidence type="ECO:0000313" key="2">
    <source>
        <dbReference type="EMBL" id="EMD63964.1"/>
    </source>
</evidence>
<dbReference type="AlphaFoldDB" id="M2RAR9"/>
<dbReference type="eggNOG" id="KOG1399">
    <property type="taxonomic scope" value="Eukaryota"/>
</dbReference>
<reference evidence="3" key="2">
    <citation type="journal article" date="2013" name="PLoS Genet.">
        <title>Comparative genome structure, secondary metabolite, and effector coding capacity across Cochliobolus pathogens.</title>
        <authorList>
            <person name="Condon B.J."/>
            <person name="Leng Y."/>
            <person name="Wu D."/>
            <person name="Bushley K.E."/>
            <person name="Ohm R.A."/>
            <person name="Otillar R."/>
            <person name="Martin J."/>
            <person name="Schackwitz W."/>
            <person name="Grimwood J."/>
            <person name="MohdZainudin N."/>
            <person name="Xue C."/>
            <person name="Wang R."/>
            <person name="Manning V.A."/>
            <person name="Dhillon B."/>
            <person name="Tu Z.J."/>
            <person name="Steffenson B.J."/>
            <person name="Salamov A."/>
            <person name="Sun H."/>
            <person name="Lowry S."/>
            <person name="LaButti K."/>
            <person name="Han J."/>
            <person name="Copeland A."/>
            <person name="Lindquist E."/>
            <person name="Barry K."/>
            <person name="Schmutz J."/>
            <person name="Baker S.E."/>
            <person name="Ciuffetti L.M."/>
            <person name="Grigoriev I.V."/>
            <person name="Zhong S."/>
            <person name="Turgeon B.G."/>
        </authorList>
    </citation>
    <scope>NUCLEOTIDE SEQUENCE [LARGE SCALE GENOMIC DNA]</scope>
    <source>
        <strain evidence="3">ND90Pr / ATCC 201652</strain>
    </source>
</reference>
<dbReference type="InterPro" id="IPR036188">
    <property type="entry name" value="FAD/NAD-bd_sf"/>
</dbReference>
<name>M2RAR9_COCSN</name>
<dbReference type="OrthoDB" id="74360at2759"/>
<sequence>MHQCIDKLLLADLRLAEVPNYFVFLGAYGPLGHGCVLPMVEHYTDYVLQILKKARTDNVKRLSIKRSVSEDFTRYADEYLKRTAWSGQVDYTNDILSDSNFNFHNSPCSSWSRNGETSNKPVLWPGSRIHQLTVLQHPRFEHFDFEYLDGNSCSFLGNGFDMREVDGRDLTWYMGLLDGEDTQPGPFAMNMEDGSGKLTGVKNIC</sequence>
<accession>M2RAR9</accession>
<dbReference type="OMA" id="WILRWCQ"/>
<dbReference type="Proteomes" id="UP000016934">
    <property type="component" value="Unassembled WGS sequence"/>
</dbReference>
<dbReference type="HOGENOM" id="CLU_1337406_0_0_1"/>
<comment type="similarity">
    <text evidence="1">Belongs to the FAD-binding monooxygenase family.</text>
</comment>
<dbReference type="EMBL" id="KB445644">
    <property type="protein sequence ID" value="EMD63964.1"/>
    <property type="molecule type" value="Genomic_DNA"/>
</dbReference>
<proteinExistence type="inferred from homology"/>
<dbReference type="PANTHER" id="PTHR42877:SF7">
    <property type="entry name" value="FLAVIN-BINDING MONOOXYGENASE-RELATED"/>
    <property type="match status" value="1"/>
</dbReference>